<evidence type="ECO:0000313" key="3">
    <source>
        <dbReference type="EMBL" id="MFC5675146.1"/>
    </source>
</evidence>
<name>A0ABW0Y243_9ACTN</name>
<dbReference type="GO" id="GO:0016787">
    <property type="term" value="F:hydrolase activity"/>
    <property type="evidence" value="ECO:0007669"/>
    <property type="project" value="UniProtKB-KW"/>
</dbReference>
<dbReference type="EC" id="3.1.-.-" evidence="3"/>
<feature type="compositionally biased region" description="Polar residues" evidence="1">
    <location>
        <begin position="30"/>
        <end position="47"/>
    </location>
</feature>
<dbReference type="SUPFAM" id="SSF52266">
    <property type="entry name" value="SGNH hydrolase"/>
    <property type="match status" value="1"/>
</dbReference>
<evidence type="ECO:0000259" key="2">
    <source>
        <dbReference type="Pfam" id="PF13472"/>
    </source>
</evidence>
<comment type="caution">
    <text evidence="3">The sequence shown here is derived from an EMBL/GenBank/DDBJ whole genome shotgun (WGS) entry which is preliminary data.</text>
</comment>
<keyword evidence="4" id="KW-1185">Reference proteome</keyword>
<dbReference type="PANTHER" id="PTHR43784">
    <property type="entry name" value="GDSL-LIKE LIPASE/ACYLHYDROLASE, PUTATIVE (AFU_ORTHOLOGUE AFUA_2G00820)-RELATED"/>
    <property type="match status" value="1"/>
</dbReference>
<dbReference type="InterPro" id="IPR013830">
    <property type="entry name" value="SGNH_hydro"/>
</dbReference>
<dbReference type="Gene3D" id="3.40.50.1110">
    <property type="entry name" value="SGNH hydrolase"/>
    <property type="match status" value="1"/>
</dbReference>
<dbReference type="CDD" id="cd01832">
    <property type="entry name" value="SGNH_hydrolase_like_1"/>
    <property type="match status" value="1"/>
</dbReference>
<dbReference type="Pfam" id="PF13472">
    <property type="entry name" value="Lipase_GDSL_2"/>
    <property type="match status" value="1"/>
</dbReference>
<accession>A0ABW0Y243</accession>
<dbReference type="RefSeq" id="WP_381219663.1">
    <property type="nucleotide sequence ID" value="NZ_JBHSPC010000152.1"/>
</dbReference>
<organism evidence="3 4">
    <name type="scientific">Streptomyces incanus</name>
    <dbReference type="NCBI Taxonomy" id="887453"/>
    <lineage>
        <taxon>Bacteria</taxon>
        <taxon>Bacillati</taxon>
        <taxon>Actinomycetota</taxon>
        <taxon>Actinomycetes</taxon>
        <taxon>Kitasatosporales</taxon>
        <taxon>Streptomycetaceae</taxon>
        <taxon>Streptomyces</taxon>
    </lineage>
</organism>
<feature type="region of interest" description="Disordered" evidence="1">
    <location>
        <begin position="1"/>
        <end position="52"/>
    </location>
</feature>
<proteinExistence type="predicted"/>
<feature type="domain" description="SGNH hydrolase-type esterase" evidence="2">
    <location>
        <begin position="62"/>
        <end position="235"/>
    </location>
</feature>
<keyword evidence="3" id="KW-0378">Hydrolase</keyword>
<dbReference type="PANTHER" id="PTHR43784:SF2">
    <property type="entry name" value="GDSL-LIKE LIPASE_ACYLHYDROLASE, PUTATIVE (AFU_ORTHOLOGUE AFUA_2G00820)-RELATED"/>
    <property type="match status" value="1"/>
</dbReference>
<dbReference type="InterPro" id="IPR036514">
    <property type="entry name" value="SGNH_hydro_sf"/>
</dbReference>
<sequence length="312" mass="33425">MPNAEYAEQAEQAGQAAPPEKTMPHETADTVETTAPTAITENSRNVPTTDTARRARYTRYVALGDSQTEGVGDGDDLTGLRGWADRLAEHVAAADPGLEYANLAVRGRGAGQVRAEQLGPALALRPDLATVVAGVNDLLRPRFDAAEAAGHLEAMFAALTEAGAHVVTLTFPDIGRIAPVARPLRSRLFDINDRIRAAAARHGVTVAEIEPHDVSTDPRLWSTDRLHASPLGHARIAEAAAQAIGLPGTDDSWTRPLPLLPAPTRLRATAAELRWAATFLGPWIGRRIRGRSSGDHRLAKRPELRLVRVPAP</sequence>
<reference evidence="4" key="1">
    <citation type="journal article" date="2019" name="Int. J. Syst. Evol. Microbiol.">
        <title>The Global Catalogue of Microorganisms (GCM) 10K type strain sequencing project: providing services to taxonomists for standard genome sequencing and annotation.</title>
        <authorList>
            <consortium name="The Broad Institute Genomics Platform"/>
            <consortium name="The Broad Institute Genome Sequencing Center for Infectious Disease"/>
            <person name="Wu L."/>
            <person name="Ma J."/>
        </authorList>
    </citation>
    <scope>NUCLEOTIDE SEQUENCE [LARGE SCALE GENOMIC DNA]</scope>
    <source>
        <strain evidence="4">JCM 13852</strain>
    </source>
</reference>
<gene>
    <name evidence="3" type="ORF">ACFP2V_35345</name>
</gene>
<dbReference type="Proteomes" id="UP001596183">
    <property type="component" value="Unassembled WGS sequence"/>
</dbReference>
<evidence type="ECO:0000313" key="4">
    <source>
        <dbReference type="Proteomes" id="UP001596183"/>
    </source>
</evidence>
<evidence type="ECO:0000256" key="1">
    <source>
        <dbReference type="SAM" id="MobiDB-lite"/>
    </source>
</evidence>
<dbReference type="InterPro" id="IPR053140">
    <property type="entry name" value="GDSL_Rv0518-like"/>
</dbReference>
<dbReference type="EMBL" id="JBHSPC010000152">
    <property type="protein sequence ID" value="MFC5675146.1"/>
    <property type="molecule type" value="Genomic_DNA"/>
</dbReference>
<feature type="compositionally biased region" description="Low complexity" evidence="1">
    <location>
        <begin position="1"/>
        <end position="17"/>
    </location>
</feature>
<protein>
    <submittedName>
        <fullName evidence="3">SGNH/GDSL hydrolase family protein</fullName>
        <ecNumber evidence="3">3.1.-.-</ecNumber>
    </submittedName>
</protein>